<comment type="similarity">
    <text evidence="1">Belongs to the DNA polymerase delta/II small subunit family.</text>
</comment>
<dbReference type="AlphaFoldDB" id="A0A5E8C2Y3"/>
<dbReference type="RefSeq" id="XP_031856226.1">
    <property type="nucleotide sequence ID" value="XM_032000335.1"/>
</dbReference>
<dbReference type="OrthoDB" id="3763at2759"/>
<dbReference type="GO" id="GO:0003677">
    <property type="term" value="F:DNA binding"/>
    <property type="evidence" value="ECO:0007669"/>
    <property type="project" value="InterPro"/>
</dbReference>
<feature type="domain" description="DNA polymerase alpha/delta/epsilon subunit B" evidence="3">
    <location>
        <begin position="100"/>
        <end position="301"/>
    </location>
</feature>
<evidence type="ECO:0000256" key="1">
    <source>
        <dbReference type="ARBA" id="ARBA00006035"/>
    </source>
</evidence>
<gene>
    <name evidence="5" type="ORF">SAPINGB_P005621</name>
</gene>
<evidence type="ECO:0000256" key="2">
    <source>
        <dbReference type="ARBA" id="ARBA00022705"/>
    </source>
</evidence>
<proteinExistence type="inferred from homology"/>
<dbReference type="Gene3D" id="2.40.50.430">
    <property type="match status" value="1"/>
</dbReference>
<dbReference type="Pfam" id="PF18018">
    <property type="entry name" value="DNA_pol_D_N"/>
    <property type="match status" value="1"/>
</dbReference>
<dbReference type="GeneID" id="43584435"/>
<dbReference type="InterPro" id="IPR024826">
    <property type="entry name" value="DNA_pol_delta/II_ssu"/>
</dbReference>
<dbReference type="InterPro" id="IPR040663">
    <property type="entry name" value="DNA_pol_D_N"/>
</dbReference>
<keyword evidence="6" id="KW-1185">Reference proteome</keyword>
<dbReference type="Proteomes" id="UP000398389">
    <property type="component" value="Unassembled WGS sequence"/>
</dbReference>
<evidence type="ECO:0000313" key="6">
    <source>
        <dbReference type="Proteomes" id="UP000398389"/>
    </source>
</evidence>
<dbReference type="GO" id="GO:0006271">
    <property type="term" value="P:DNA strand elongation involved in DNA replication"/>
    <property type="evidence" value="ECO:0007669"/>
    <property type="project" value="TreeGrafter"/>
</dbReference>
<reference evidence="5 6" key="1">
    <citation type="submission" date="2019-09" db="EMBL/GenBank/DDBJ databases">
        <authorList>
            <person name="Brejova B."/>
        </authorList>
    </citation>
    <scope>NUCLEOTIDE SEQUENCE [LARGE SCALE GENOMIC DNA]</scope>
</reference>
<dbReference type="EMBL" id="CABVLU010000004">
    <property type="protein sequence ID" value="VVT57265.1"/>
    <property type="molecule type" value="Genomic_DNA"/>
</dbReference>
<keyword evidence="2" id="KW-0235">DNA replication</keyword>
<evidence type="ECO:0000313" key="5">
    <source>
        <dbReference type="EMBL" id="VVT57265.1"/>
    </source>
</evidence>
<accession>A0A5E8C2Y3</accession>
<name>A0A5E8C2Y3_9ASCO</name>
<organism evidence="5 6">
    <name type="scientific">Magnusiomyces paraingens</name>
    <dbReference type="NCBI Taxonomy" id="2606893"/>
    <lineage>
        <taxon>Eukaryota</taxon>
        <taxon>Fungi</taxon>
        <taxon>Dikarya</taxon>
        <taxon>Ascomycota</taxon>
        <taxon>Saccharomycotina</taxon>
        <taxon>Dipodascomycetes</taxon>
        <taxon>Dipodascales</taxon>
        <taxon>Dipodascaceae</taxon>
        <taxon>Magnusiomyces</taxon>
    </lineage>
</organism>
<dbReference type="GO" id="GO:0043625">
    <property type="term" value="C:delta DNA polymerase complex"/>
    <property type="evidence" value="ECO:0007669"/>
    <property type="project" value="TreeGrafter"/>
</dbReference>
<dbReference type="PANTHER" id="PTHR10416:SF0">
    <property type="entry name" value="DNA POLYMERASE DELTA SUBUNIT 2"/>
    <property type="match status" value="1"/>
</dbReference>
<protein>
    <submittedName>
        <fullName evidence="5">Uncharacterized protein</fullName>
    </submittedName>
</protein>
<dbReference type="Pfam" id="PF04042">
    <property type="entry name" value="DNA_pol_E_B"/>
    <property type="match status" value="1"/>
</dbReference>
<sequence length="313" mass="35075">MKLKPSIFDEISSSYFGAPPPPPPKYTDATNDETYLEDESGRVRLVGSLIENSLLVTGCVAAILGRELPSGDFEVLDIRFTEYAPQQPIPEVSYKKAQYVAIISGLSIDNSANNENYLQPLVEFFNGELGGDEDRKLSSNIVHLIIAGNSLNTKTDVDSNISDEQSASEIPKIPLKKINDFSRIASDPLKRLDQLIKDIAFCIPTSIMPGEFDFSNLTLPQQPLHKAFFHLSRELKPFNSFFNITNPSYWSFNGITLLGDSGQPINDMYKYLHEYDIDRLDLMNQCLRWQTIAPTAPDTLGKFLKIAARKEKS</sequence>
<evidence type="ECO:0000259" key="4">
    <source>
        <dbReference type="Pfam" id="PF18018"/>
    </source>
</evidence>
<evidence type="ECO:0000259" key="3">
    <source>
        <dbReference type="Pfam" id="PF04042"/>
    </source>
</evidence>
<feature type="domain" description="DNA polymerase delta subunit OB-fold" evidence="4">
    <location>
        <begin position="1"/>
        <end position="78"/>
    </location>
</feature>
<dbReference type="InterPro" id="IPR007185">
    <property type="entry name" value="DNA_pol_a/d/e_bsu"/>
</dbReference>
<dbReference type="PANTHER" id="PTHR10416">
    <property type="entry name" value="DNA POLYMERASE DELTA SUBUNIT 2"/>
    <property type="match status" value="1"/>
</dbReference>
<dbReference type="Gene3D" id="3.60.21.50">
    <property type="match status" value="1"/>
</dbReference>